<dbReference type="InterPro" id="IPR006458">
    <property type="entry name" value="Ovate_C"/>
</dbReference>
<evidence type="ECO:0000313" key="9">
    <source>
        <dbReference type="Proteomes" id="UP001172457"/>
    </source>
</evidence>
<keyword evidence="2 6" id="KW-0678">Repressor</keyword>
<comment type="function">
    <text evidence="6">Transcriptional repressor that regulates multiple aspects of plant growth and development.</text>
</comment>
<evidence type="ECO:0000259" key="7">
    <source>
        <dbReference type="PROSITE" id="PS51754"/>
    </source>
</evidence>
<gene>
    <name evidence="8" type="ORF">OSB04_027273</name>
</gene>
<feature type="domain" description="OVATE" evidence="7">
    <location>
        <begin position="184"/>
        <end position="243"/>
    </location>
</feature>
<dbReference type="EMBL" id="JARYMX010000007">
    <property type="protein sequence ID" value="KAJ9540767.1"/>
    <property type="molecule type" value="Genomic_DNA"/>
</dbReference>
<keyword evidence="5 6" id="KW-0539">Nucleus</keyword>
<dbReference type="NCBIfam" id="TIGR01568">
    <property type="entry name" value="A_thal_3678"/>
    <property type="match status" value="1"/>
</dbReference>
<evidence type="ECO:0000256" key="1">
    <source>
        <dbReference type="ARBA" id="ARBA00004123"/>
    </source>
</evidence>
<proteinExistence type="predicted"/>
<dbReference type="PANTHER" id="PTHR33057">
    <property type="entry name" value="TRANSCRIPTION REPRESSOR OFP7-RELATED"/>
    <property type="match status" value="1"/>
</dbReference>
<evidence type="ECO:0000256" key="6">
    <source>
        <dbReference type="RuleBase" id="RU367028"/>
    </source>
</evidence>
<reference evidence="8" key="1">
    <citation type="submission" date="2023-03" db="EMBL/GenBank/DDBJ databases">
        <title>Chromosome-scale reference genome and RAD-based genetic map of yellow starthistle (Centaurea solstitialis) reveal putative structural variation and QTLs associated with invader traits.</title>
        <authorList>
            <person name="Reatini B."/>
            <person name="Cang F.A."/>
            <person name="Jiang Q."/>
            <person name="Mckibben M.T.W."/>
            <person name="Barker M.S."/>
            <person name="Rieseberg L.H."/>
            <person name="Dlugosch K.M."/>
        </authorList>
    </citation>
    <scope>NUCLEOTIDE SEQUENCE</scope>
    <source>
        <strain evidence="8">CAN-66</strain>
        <tissue evidence="8">Leaf</tissue>
    </source>
</reference>
<dbReference type="GO" id="GO:0005634">
    <property type="term" value="C:nucleus"/>
    <property type="evidence" value="ECO:0007669"/>
    <property type="project" value="UniProtKB-SubCell"/>
</dbReference>
<dbReference type="Proteomes" id="UP001172457">
    <property type="component" value="Chromosome 7"/>
</dbReference>
<dbReference type="GO" id="GO:0045892">
    <property type="term" value="P:negative regulation of DNA-templated transcription"/>
    <property type="evidence" value="ECO:0007669"/>
    <property type="project" value="UniProtKB-UniRule"/>
</dbReference>
<comment type="caution">
    <text evidence="8">The sequence shown here is derived from an EMBL/GenBank/DDBJ whole genome shotgun (WGS) entry which is preliminary data.</text>
</comment>
<keyword evidence="3 6" id="KW-0805">Transcription regulation</keyword>
<name>A0AA38VZK1_9ASTR</name>
<evidence type="ECO:0000256" key="4">
    <source>
        <dbReference type="ARBA" id="ARBA00023163"/>
    </source>
</evidence>
<accession>A0AA38VZK1</accession>
<dbReference type="PROSITE" id="PS51754">
    <property type="entry name" value="OVATE"/>
    <property type="match status" value="1"/>
</dbReference>
<keyword evidence="4 6" id="KW-0804">Transcription</keyword>
<evidence type="ECO:0000256" key="5">
    <source>
        <dbReference type="ARBA" id="ARBA00023242"/>
    </source>
</evidence>
<keyword evidence="9" id="KW-1185">Reference proteome</keyword>
<dbReference type="PANTHER" id="PTHR33057:SF26">
    <property type="entry name" value="TRANSCRIPTION REPRESSOR OFP13"/>
    <property type="match status" value="1"/>
</dbReference>
<evidence type="ECO:0000313" key="8">
    <source>
        <dbReference type="EMBL" id="KAJ9540767.1"/>
    </source>
</evidence>
<evidence type="ECO:0000256" key="3">
    <source>
        <dbReference type="ARBA" id="ARBA00023015"/>
    </source>
</evidence>
<organism evidence="8 9">
    <name type="scientific">Centaurea solstitialis</name>
    <name type="common">yellow star-thistle</name>
    <dbReference type="NCBI Taxonomy" id="347529"/>
    <lineage>
        <taxon>Eukaryota</taxon>
        <taxon>Viridiplantae</taxon>
        <taxon>Streptophyta</taxon>
        <taxon>Embryophyta</taxon>
        <taxon>Tracheophyta</taxon>
        <taxon>Spermatophyta</taxon>
        <taxon>Magnoliopsida</taxon>
        <taxon>eudicotyledons</taxon>
        <taxon>Gunneridae</taxon>
        <taxon>Pentapetalae</taxon>
        <taxon>asterids</taxon>
        <taxon>campanulids</taxon>
        <taxon>Asterales</taxon>
        <taxon>Asteraceae</taxon>
        <taxon>Carduoideae</taxon>
        <taxon>Cardueae</taxon>
        <taxon>Centaureinae</taxon>
        <taxon>Centaurea</taxon>
    </lineage>
</organism>
<sequence length="297" mass="32651">MGKNIMINLIPSLFLPNKLHKQPWSWPSCNHPKTLSFRATTTDSISVDPKEEGAIIPALMHRIQSDPKEEGVIKPALMHRIPSELIKEEEVDLTTLDSCFTNSSESASISTESEKYFDGNECSSSVETIVRGVRSSERLFFRPDRTSSILETQGSSDGKCTDVVEIDDGGGGGGGLPYKESVAMEMESDNPYSDFKKSMKEMVESHGLKDWDCLMELLRWYLRMNGKNNHEFIVGAFVDLLSGISGGGGDGGCGGGGSRGISGSDHSTVSFTSVGSTFLLLYLMRLIRRRSSMEKNW</sequence>
<protein>
    <recommendedName>
        <fullName evidence="6">Transcription repressor</fullName>
    </recommendedName>
    <alternativeName>
        <fullName evidence="6">Ovate family protein</fullName>
    </alternativeName>
</protein>
<comment type="subcellular location">
    <subcellularLocation>
        <location evidence="1 6">Nucleus</location>
    </subcellularLocation>
</comment>
<evidence type="ECO:0000256" key="2">
    <source>
        <dbReference type="ARBA" id="ARBA00022491"/>
    </source>
</evidence>
<dbReference type="Pfam" id="PF04844">
    <property type="entry name" value="Ovate"/>
    <property type="match status" value="1"/>
</dbReference>
<dbReference type="AlphaFoldDB" id="A0AA38VZK1"/>
<dbReference type="InterPro" id="IPR038933">
    <property type="entry name" value="Ovate"/>
</dbReference>